<feature type="binding site" evidence="9">
    <location>
        <begin position="38"/>
        <end position="42"/>
    </location>
    <ligand>
        <name>substrate</name>
    </ligand>
</feature>
<dbReference type="Gene3D" id="3.40.1190.20">
    <property type="match status" value="1"/>
</dbReference>
<comment type="function">
    <text evidence="9">Catalyzes the phosphorylation of ribose at O-5 in a reaction requiring ATP and magnesium. The resulting D-ribose-5-phosphate can then be used either for sythesis of nucleotides, histidine, and tryptophan, or as a component of the pentose phosphate pathway.</text>
</comment>
<evidence type="ECO:0000256" key="3">
    <source>
        <dbReference type="ARBA" id="ARBA00022741"/>
    </source>
</evidence>
<reference evidence="11 12" key="1">
    <citation type="submission" date="2016-10" db="EMBL/GenBank/DDBJ databases">
        <authorList>
            <person name="de Groot N.N."/>
        </authorList>
    </citation>
    <scope>NUCLEOTIDE SEQUENCE [LARGE SCALE GENOMIC DNA]</scope>
    <source>
        <strain evidence="11 12">ML2</strain>
    </source>
</reference>
<dbReference type="EC" id="2.7.1.15" evidence="9"/>
<feature type="binding site" evidence="9">
    <location>
        <position position="137"/>
    </location>
    <ligand>
        <name>substrate</name>
    </ligand>
</feature>
<dbReference type="InterPro" id="IPR011611">
    <property type="entry name" value="PfkB_dom"/>
</dbReference>
<dbReference type="GO" id="GO:0005524">
    <property type="term" value="F:ATP binding"/>
    <property type="evidence" value="ECO:0007669"/>
    <property type="project" value="UniProtKB-UniRule"/>
</dbReference>
<evidence type="ECO:0000256" key="1">
    <source>
        <dbReference type="ARBA" id="ARBA00022679"/>
    </source>
</evidence>
<keyword evidence="6 9" id="KW-0460">Magnesium</keyword>
<comment type="activity regulation">
    <text evidence="9">Activated by a monovalent cation that binds near, but not in, the active site. The most likely occupant of the site in vivo is potassium. Ion binding induces a conformational change that may alter substrate affinity.</text>
</comment>
<feature type="binding site" evidence="9">
    <location>
        <begin position="243"/>
        <end position="244"/>
    </location>
    <ligand>
        <name>ATP</name>
        <dbReference type="ChEBI" id="CHEBI:30616"/>
    </ligand>
</feature>
<dbReference type="RefSeq" id="WP_074912085.1">
    <property type="nucleotide sequence ID" value="NZ_FOVK01000005.1"/>
</dbReference>
<dbReference type="UniPathway" id="UPA00916">
    <property type="reaction ID" value="UER00889"/>
</dbReference>
<dbReference type="GO" id="GO:0019303">
    <property type="term" value="P:D-ribose catabolic process"/>
    <property type="evidence" value="ECO:0007669"/>
    <property type="project" value="UniProtKB-UniRule"/>
</dbReference>
<feature type="domain" description="Carbohydrate kinase PfkB" evidence="10">
    <location>
        <begin position="3"/>
        <end position="285"/>
    </location>
</feature>
<evidence type="ECO:0000256" key="4">
    <source>
        <dbReference type="ARBA" id="ARBA00022777"/>
    </source>
</evidence>
<dbReference type="PANTHER" id="PTHR10584:SF166">
    <property type="entry name" value="RIBOKINASE"/>
    <property type="match status" value="1"/>
</dbReference>
<comment type="similarity">
    <text evidence="9">Belongs to the carbohydrate kinase PfkB family. Ribokinase subfamily.</text>
</comment>
<comment type="caution">
    <text evidence="9">Lacks conserved residue(s) required for the propagation of feature annotation.</text>
</comment>
<dbReference type="PRINTS" id="PR00990">
    <property type="entry name" value="RIBOKINASE"/>
</dbReference>
<dbReference type="GO" id="GO:0046872">
    <property type="term" value="F:metal ion binding"/>
    <property type="evidence" value="ECO:0007669"/>
    <property type="project" value="UniProtKB-KW"/>
</dbReference>
<feature type="binding site" evidence="9">
    <location>
        <position position="279"/>
    </location>
    <ligand>
        <name>K(+)</name>
        <dbReference type="ChEBI" id="CHEBI:29103"/>
    </ligand>
</feature>
<comment type="subcellular location">
    <subcellularLocation>
        <location evidence="9">Cytoplasm</location>
    </subcellularLocation>
</comment>
<evidence type="ECO:0000313" key="11">
    <source>
        <dbReference type="EMBL" id="SFN79957.1"/>
    </source>
</evidence>
<dbReference type="GO" id="GO:0005737">
    <property type="term" value="C:cytoplasm"/>
    <property type="evidence" value="ECO:0007669"/>
    <property type="project" value="UniProtKB-SubCell"/>
</dbReference>
<dbReference type="SUPFAM" id="SSF53613">
    <property type="entry name" value="Ribokinase-like"/>
    <property type="match status" value="1"/>
</dbReference>
<dbReference type="InterPro" id="IPR011877">
    <property type="entry name" value="Ribokinase"/>
</dbReference>
<keyword evidence="5 9" id="KW-0067">ATP-binding</keyword>
<feature type="binding site" evidence="9">
    <location>
        <position position="283"/>
    </location>
    <ligand>
        <name>K(+)</name>
        <dbReference type="ChEBI" id="CHEBI:29103"/>
    </ligand>
</feature>
<dbReference type="InterPro" id="IPR002139">
    <property type="entry name" value="Ribo/fructo_kinase"/>
</dbReference>
<dbReference type="GO" id="GO:0004747">
    <property type="term" value="F:ribokinase activity"/>
    <property type="evidence" value="ECO:0007669"/>
    <property type="project" value="UniProtKB-UniRule"/>
</dbReference>
<feature type="active site" description="Proton acceptor" evidence="9">
    <location>
        <position position="244"/>
    </location>
</feature>
<feature type="binding site" evidence="9">
    <location>
        <position position="180"/>
    </location>
    <ligand>
        <name>ATP</name>
        <dbReference type="ChEBI" id="CHEBI:30616"/>
    </ligand>
</feature>
<feature type="binding site" evidence="9">
    <location>
        <begin position="10"/>
        <end position="12"/>
    </location>
    <ligand>
        <name>substrate</name>
    </ligand>
</feature>
<keyword evidence="8 9" id="KW-0119">Carbohydrate metabolism</keyword>
<dbReference type="HAMAP" id="MF_01987">
    <property type="entry name" value="Ribokinase"/>
    <property type="match status" value="1"/>
</dbReference>
<comment type="catalytic activity">
    <reaction evidence="9">
        <text>D-ribose + ATP = D-ribose 5-phosphate + ADP + H(+)</text>
        <dbReference type="Rhea" id="RHEA:13697"/>
        <dbReference type="ChEBI" id="CHEBI:15378"/>
        <dbReference type="ChEBI" id="CHEBI:30616"/>
        <dbReference type="ChEBI" id="CHEBI:47013"/>
        <dbReference type="ChEBI" id="CHEBI:78346"/>
        <dbReference type="ChEBI" id="CHEBI:456216"/>
        <dbReference type="EC" id="2.7.1.15"/>
    </reaction>
</comment>
<feature type="binding site" evidence="9">
    <location>
        <position position="244"/>
    </location>
    <ligand>
        <name>substrate</name>
    </ligand>
</feature>
<accession>A0A1I5BZ50</accession>
<keyword evidence="3 9" id="KW-0547">Nucleotide-binding</keyword>
<keyword evidence="12" id="KW-1185">Reference proteome</keyword>
<name>A0A1I5BZ50_9CLOT</name>
<dbReference type="InterPro" id="IPR029056">
    <property type="entry name" value="Ribokinase-like"/>
</dbReference>
<feature type="binding site" evidence="9">
    <location>
        <position position="238"/>
    </location>
    <ligand>
        <name>K(+)</name>
        <dbReference type="ChEBI" id="CHEBI:29103"/>
    </ligand>
</feature>
<organism evidence="11 12">
    <name type="scientific">Proteiniclasticum ruminis</name>
    <dbReference type="NCBI Taxonomy" id="398199"/>
    <lineage>
        <taxon>Bacteria</taxon>
        <taxon>Bacillati</taxon>
        <taxon>Bacillota</taxon>
        <taxon>Clostridia</taxon>
        <taxon>Eubacteriales</taxon>
        <taxon>Clostridiaceae</taxon>
        <taxon>Proteiniclasticum</taxon>
    </lineage>
</organism>
<keyword evidence="4 9" id="KW-0418">Kinase</keyword>
<keyword evidence="9" id="KW-0963">Cytoplasm</keyword>
<feature type="binding site" evidence="9">
    <location>
        <position position="240"/>
    </location>
    <ligand>
        <name>K(+)</name>
        <dbReference type="ChEBI" id="CHEBI:29103"/>
    </ligand>
</feature>
<dbReference type="CDD" id="cd01174">
    <property type="entry name" value="ribokinase"/>
    <property type="match status" value="1"/>
</dbReference>
<feature type="binding site" evidence="9">
    <location>
        <position position="274"/>
    </location>
    <ligand>
        <name>K(+)</name>
        <dbReference type="ChEBI" id="CHEBI:29103"/>
    </ligand>
</feature>
<feature type="binding site" evidence="9">
    <location>
        <position position="277"/>
    </location>
    <ligand>
        <name>K(+)</name>
        <dbReference type="ChEBI" id="CHEBI:29103"/>
    </ligand>
</feature>
<dbReference type="Pfam" id="PF00294">
    <property type="entry name" value="PfkB"/>
    <property type="match status" value="1"/>
</dbReference>
<gene>
    <name evidence="9" type="primary">rbsK</name>
    <name evidence="11" type="ORF">SAMN04488695_105132</name>
</gene>
<keyword evidence="7 9" id="KW-0630">Potassium</keyword>
<proteinExistence type="inferred from homology"/>
<comment type="cofactor">
    <cofactor evidence="9">
        <name>Mg(2+)</name>
        <dbReference type="ChEBI" id="CHEBI:18420"/>
    </cofactor>
    <text evidence="9">Requires a divalent cation, most likely magnesium in vivo, as an electrophilic catalyst to aid phosphoryl group transfer. It is the chelate of the metal and the nucleotide that is the actual substrate.</text>
</comment>
<comment type="pathway">
    <text evidence="9">Carbohydrate metabolism; D-ribose degradation; D-ribose 5-phosphate from beta-D-ribopyranose: step 2/2.</text>
</comment>
<dbReference type="AlphaFoldDB" id="A0A1I5BZ50"/>
<evidence type="ECO:0000313" key="12">
    <source>
        <dbReference type="Proteomes" id="UP000181899"/>
    </source>
</evidence>
<evidence type="ECO:0000256" key="6">
    <source>
        <dbReference type="ARBA" id="ARBA00022842"/>
    </source>
</evidence>
<protein>
    <recommendedName>
        <fullName evidence="9">Ribokinase</fullName>
        <shortName evidence="9">RK</shortName>
        <ecNumber evidence="9">2.7.1.15</ecNumber>
    </recommendedName>
</protein>
<dbReference type="Proteomes" id="UP000181899">
    <property type="component" value="Unassembled WGS sequence"/>
</dbReference>
<dbReference type="OrthoDB" id="9775849at2"/>
<keyword evidence="1 9" id="KW-0808">Transferase</keyword>
<evidence type="ECO:0000259" key="10">
    <source>
        <dbReference type="Pfam" id="PF00294"/>
    </source>
</evidence>
<comment type="subunit">
    <text evidence="9">Homodimer.</text>
</comment>
<sequence length="296" mass="32414">MKILNFGSLNIDYVYQVEHLVRPGETLSSVDRKVFAGGKGLNQSIAMARAGAKVYHAGVVGEEGVFLTEILRRNDVDTEYIEKEIGQSTGHAVILVDQQGQNSIILYGGTNQRQNRSHIEKILNGFDKGDYLVLQNEINELSFIMDKAYERGMKVILNPSPMNEKIQSLDLNKVSMLILNEVEGRDLSGEEDPQEILKVLSETYPSMTIILTVGVNGAYYKSGEESVFQSAYKVQAVDTTGAGDTFTGYLIAALSRGETVENSMNLAAKASAISVTRNGAEASIPIIAEVLDYTFD</sequence>
<evidence type="ECO:0000256" key="8">
    <source>
        <dbReference type="ARBA" id="ARBA00023277"/>
    </source>
</evidence>
<evidence type="ECO:0000256" key="2">
    <source>
        <dbReference type="ARBA" id="ARBA00022723"/>
    </source>
</evidence>
<keyword evidence="2 9" id="KW-0479">Metal-binding</keyword>
<evidence type="ECO:0000256" key="9">
    <source>
        <dbReference type="HAMAP-Rule" id="MF_01987"/>
    </source>
</evidence>
<dbReference type="PANTHER" id="PTHR10584">
    <property type="entry name" value="SUGAR KINASE"/>
    <property type="match status" value="1"/>
</dbReference>
<evidence type="ECO:0000256" key="7">
    <source>
        <dbReference type="ARBA" id="ARBA00022958"/>
    </source>
</evidence>
<feature type="binding site" evidence="9">
    <location>
        <begin position="212"/>
        <end position="217"/>
    </location>
    <ligand>
        <name>ATP</name>
        <dbReference type="ChEBI" id="CHEBI:30616"/>
    </ligand>
</feature>
<evidence type="ECO:0000256" key="5">
    <source>
        <dbReference type="ARBA" id="ARBA00022840"/>
    </source>
</evidence>
<dbReference type="EMBL" id="FOVK01000005">
    <property type="protein sequence ID" value="SFN79957.1"/>
    <property type="molecule type" value="Genomic_DNA"/>
</dbReference>